<evidence type="ECO:0000259" key="3">
    <source>
        <dbReference type="PROSITE" id="PS50110"/>
    </source>
</evidence>
<proteinExistence type="predicted"/>
<dbReference type="InterPro" id="IPR011006">
    <property type="entry name" value="CheY-like_superfamily"/>
</dbReference>
<dbReference type="Proteomes" id="UP001403385">
    <property type="component" value="Unassembled WGS sequence"/>
</dbReference>
<dbReference type="PANTHER" id="PTHR44591">
    <property type="entry name" value="STRESS RESPONSE REGULATOR PROTEIN 1"/>
    <property type="match status" value="1"/>
</dbReference>
<keyword evidence="1 2" id="KW-0597">Phosphoprotein</keyword>
<dbReference type="RefSeq" id="WP_346822721.1">
    <property type="nucleotide sequence ID" value="NZ_JBDKWZ010000011.1"/>
</dbReference>
<organism evidence="4 5">
    <name type="scientific">Rapidithrix thailandica</name>
    <dbReference type="NCBI Taxonomy" id="413964"/>
    <lineage>
        <taxon>Bacteria</taxon>
        <taxon>Pseudomonadati</taxon>
        <taxon>Bacteroidota</taxon>
        <taxon>Cytophagia</taxon>
        <taxon>Cytophagales</taxon>
        <taxon>Flammeovirgaceae</taxon>
        <taxon>Rapidithrix</taxon>
    </lineage>
</organism>
<evidence type="ECO:0000313" key="5">
    <source>
        <dbReference type="Proteomes" id="UP001403385"/>
    </source>
</evidence>
<reference evidence="4 5" key="1">
    <citation type="submission" date="2024-04" db="EMBL/GenBank/DDBJ databases">
        <title>Novel genus in family Flammeovirgaceae.</title>
        <authorList>
            <person name="Nguyen T.H."/>
            <person name="Vuong T.Q."/>
            <person name="Le H."/>
            <person name="Kim S.-G."/>
        </authorList>
    </citation>
    <scope>NUCLEOTIDE SEQUENCE [LARGE SCALE GENOMIC DNA]</scope>
    <source>
        <strain evidence="4 5">JCM 23209</strain>
    </source>
</reference>
<dbReference type="PROSITE" id="PS50110">
    <property type="entry name" value="RESPONSE_REGULATORY"/>
    <property type="match status" value="1"/>
</dbReference>
<gene>
    <name evidence="4" type="ORF">AAG747_18600</name>
</gene>
<dbReference type="CDD" id="cd00156">
    <property type="entry name" value="REC"/>
    <property type="match status" value="1"/>
</dbReference>
<sequence>MEQAQQFKIFLVDDDVFTLNLYQQHLNNLGFFDVSTFHSGTACLEELMQKPDVIFLDHNMDTLTGFDVLKKIKRFDPNVFVVMVSAQEELKIAVDALKYGAFDYIIKGDQEVEKMRQVLNRITQVLELLKKEKPSFWKKILSYI</sequence>
<keyword evidence="5" id="KW-1185">Reference proteome</keyword>
<evidence type="ECO:0000256" key="1">
    <source>
        <dbReference type="ARBA" id="ARBA00022553"/>
    </source>
</evidence>
<dbReference type="AlphaFoldDB" id="A0AAW9RYF9"/>
<name>A0AAW9RYF9_9BACT</name>
<dbReference type="InterPro" id="IPR001789">
    <property type="entry name" value="Sig_transdc_resp-reg_receiver"/>
</dbReference>
<protein>
    <submittedName>
        <fullName evidence="4">Response regulator</fullName>
    </submittedName>
</protein>
<dbReference type="SUPFAM" id="SSF52172">
    <property type="entry name" value="CheY-like"/>
    <property type="match status" value="1"/>
</dbReference>
<accession>A0AAW9RYF9</accession>
<dbReference type="SMART" id="SM00448">
    <property type="entry name" value="REC"/>
    <property type="match status" value="1"/>
</dbReference>
<feature type="domain" description="Response regulatory" evidence="3">
    <location>
        <begin position="8"/>
        <end position="122"/>
    </location>
</feature>
<evidence type="ECO:0000313" key="4">
    <source>
        <dbReference type="EMBL" id="MEN7549942.1"/>
    </source>
</evidence>
<dbReference type="Pfam" id="PF00072">
    <property type="entry name" value="Response_reg"/>
    <property type="match status" value="1"/>
</dbReference>
<dbReference type="InterPro" id="IPR050595">
    <property type="entry name" value="Bact_response_regulator"/>
</dbReference>
<dbReference type="Gene3D" id="3.40.50.2300">
    <property type="match status" value="1"/>
</dbReference>
<comment type="caution">
    <text evidence="4">The sequence shown here is derived from an EMBL/GenBank/DDBJ whole genome shotgun (WGS) entry which is preliminary data.</text>
</comment>
<dbReference type="PANTHER" id="PTHR44591:SF3">
    <property type="entry name" value="RESPONSE REGULATORY DOMAIN-CONTAINING PROTEIN"/>
    <property type="match status" value="1"/>
</dbReference>
<dbReference type="GO" id="GO:0000160">
    <property type="term" value="P:phosphorelay signal transduction system"/>
    <property type="evidence" value="ECO:0007669"/>
    <property type="project" value="InterPro"/>
</dbReference>
<dbReference type="EMBL" id="JBDKWZ010000011">
    <property type="protein sequence ID" value="MEN7549942.1"/>
    <property type="molecule type" value="Genomic_DNA"/>
</dbReference>
<evidence type="ECO:0000256" key="2">
    <source>
        <dbReference type="PROSITE-ProRule" id="PRU00169"/>
    </source>
</evidence>
<feature type="modified residue" description="4-aspartylphosphate" evidence="2">
    <location>
        <position position="57"/>
    </location>
</feature>